<sequence>MKPVIFGSPKWYGSLPTRLSRVIGDHRVIANGGAVLGSMPPYSVSLLPVVPMNGLTDSTLDAAEAARAAAADGLAAASGGMSTASSARRSTVARARGAGRTALGSDPNAPDVPGLTMTGMELSRGWRGGLRGGG</sequence>
<comment type="caution">
    <text evidence="2">The sequence shown here is derived from an EMBL/GenBank/DDBJ whole genome shotgun (WGS) entry which is preliminary data.</text>
</comment>
<organism evidence="2 3">
    <name type="scientific">Kitasatospora cystarginea</name>
    <dbReference type="NCBI Taxonomy" id="58350"/>
    <lineage>
        <taxon>Bacteria</taxon>
        <taxon>Bacillati</taxon>
        <taxon>Actinomycetota</taxon>
        <taxon>Actinomycetes</taxon>
        <taxon>Kitasatosporales</taxon>
        <taxon>Streptomycetaceae</taxon>
        <taxon>Kitasatospora</taxon>
    </lineage>
</organism>
<feature type="region of interest" description="Disordered" evidence="1">
    <location>
        <begin position="76"/>
        <end position="134"/>
    </location>
</feature>
<gene>
    <name evidence="2" type="ORF">GCM10010430_12970</name>
</gene>
<dbReference type="EMBL" id="BAAATR010000004">
    <property type="protein sequence ID" value="GAA2233683.1"/>
    <property type="molecule type" value="Genomic_DNA"/>
</dbReference>
<keyword evidence="3" id="KW-1185">Reference proteome</keyword>
<evidence type="ECO:0000256" key="1">
    <source>
        <dbReference type="SAM" id="MobiDB-lite"/>
    </source>
</evidence>
<feature type="compositionally biased region" description="Low complexity" evidence="1">
    <location>
        <begin position="76"/>
        <end position="105"/>
    </location>
</feature>
<proteinExistence type="predicted"/>
<reference evidence="3" key="1">
    <citation type="journal article" date="2019" name="Int. J. Syst. Evol. Microbiol.">
        <title>The Global Catalogue of Microorganisms (GCM) 10K type strain sequencing project: providing services to taxonomists for standard genome sequencing and annotation.</title>
        <authorList>
            <consortium name="The Broad Institute Genomics Platform"/>
            <consortium name="The Broad Institute Genome Sequencing Center for Infectious Disease"/>
            <person name="Wu L."/>
            <person name="Ma J."/>
        </authorList>
    </citation>
    <scope>NUCLEOTIDE SEQUENCE [LARGE SCALE GENOMIC DNA]</scope>
    <source>
        <strain evidence="3">JCM 7356</strain>
    </source>
</reference>
<accession>A0ABP5QEP1</accession>
<evidence type="ECO:0000313" key="3">
    <source>
        <dbReference type="Proteomes" id="UP001500305"/>
    </source>
</evidence>
<protein>
    <submittedName>
        <fullName evidence="2">Uncharacterized protein</fullName>
    </submittedName>
</protein>
<evidence type="ECO:0000313" key="2">
    <source>
        <dbReference type="EMBL" id="GAA2233683.1"/>
    </source>
</evidence>
<dbReference type="Proteomes" id="UP001500305">
    <property type="component" value="Unassembled WGS sequence"/>
</dbReference>
<name>A0ABP5QEP1_9ACTN</name>